<dbReference type="PANTHER" id="PTHR42912:SF80">
    <property type="entry name" value="METHYLTRANSFERASE DOMAIN-CONTAINING PROTEIN"/>
    <property type="match status" value="1"/>
</dbReference>
<evidence type="ECO:0000259" key="1">
    <source>
        <dbReference type="Pfam" id="PF13649"/>
    </source>
</evidence>
<dbReference type="InterPro" id="IPR050508">
    <property type="entry name" value="Methyltransf_Superfamily"/>
</dbReference>
<feature type="domain" description="Methyltransferase" evidence="1">
    <location>
        <begin position="107"/>
        <end position="208"/>
    </location>
</feature>
<dbReference type="EMBL" id="JAZHXI010000001">
    <property type="protein sequence ID" value="KAL2075654.1"/>
    <property type="molecule type" value="Genomic_DNA"/>
</dbReference>
<dbReference type="Gene3D" id="3.40.50.150">
    <property type="entry name" value="Vaccinia Virus protein VP39"/>
    <property type="match status" value="1"/>
</dbReference>
<dbReference type="PANTHER" id="PTHR42912">
    <property type="entry name" value="METHYLTRANSFERASE"/>
    <property type="match status" value="1"/>
</dbReference>
<protein>
    <recommendedName>
        <fullName evidence="1">Methyltransferase domain-containing protein</fullName>
    </recommendedName>
</protein>
<comment type="caution">
    <text evidence="2">The sequence shown here is derived from an EMBL/GenBank/DDBJ whole genome shotgun (WGS) entry which is preliminary data.</text>
</comment>
<dbReference type="CDD" id="cd02440">
    <property type="entry name" value="AdoMet_MTases"/>
    <property type="match status" value="1"/>
</dbReference>
<dbReference type="InterPro" id="IPR041698">
    <property type="entry name" value="Methyltransf_25"/>
</dbReference>
<gene>
    <name evidence="2" type="ORF">VTL71DRAFT_597</name>
</gene>
<dbReference type="SUPFAM" id="SSF53335">
    <property type="entry name" value="S-adenosyl-L-methionine-dependent methyltransferases"/>
    <property type="match status" value="1"/>
</dbReference>
<dbReference type="Proteomes" id="UP001595075">
    <property type="component" value="Unassembled WGS sequence"/>
</dbReference>
<reference evidence="2 3" key="1">
    <citation type="journal article" date="2024" name="Commun. Biol.">
        <title>Comparative genomic analysis of thermophilic fungi reveals convergent evolutionary adaptations and gene losses.</title>
        <authorList>
            <person name="Steindorff A.S."/>
            <person name="Aguilar-Pontes M.V."/>
            <person name="Robinson A.J."/>
            <person name="Andreopoulos B."/>
            <person name="LaButti K."/>
            <person name="Kuo A."/>
            <person name="Mondo S."/>
            <person name="Riley R."/>
            <person name="Otillar R."/>
            <person name="Haridas S."/>
            <person name="Lipzen A."/>
            <person name="Grimwood J."/>
            <person name="Schmutz J."/>
            <person name="Clum A."/>
            <person name="Reid I.D."/>
            <person name="Moisan M.C."/>
            <person name="Butler G."/>
            <person name="Nguyen T.T.M."/>
            <person name="Dewar K."/>
            <person name="Conant G."/>
            <person name="Drula E."/>
            <person name="Henrissat B."/>
            <person name="Hansel C."/>
            <person name="Singer S."/>
            <person name="Hutchinson M.I."/>
            <person name="de Vries R.P."/>
            <person name="Natvig D.O."/>
            <person name="Powell A.J."/>
            <person name="Tsang A."/>
            <person name="Grigoriev I.V."/>
        </authorList>
    </citation>
    <scope>NUCLEOTIDE SEQUENCE [LARGE SCALE GENOMIC DNA]</scope>
    <source>
        <strain evidence="2 3">CBS 494.80</strain>
    </source>
</reference>
<keyword evidence="3" id="KW-1185">Reference proteome</keyword>
<dbReference type="Pfam" id="PF13649">
    <property type="entry name" value="Methyltransf_25"/>
    <property type="match status" value="1"/>
</dbReference>
<accession>A0ABR4D0H5</accession>
<dbReference type="InterPro" id="IPR029063">
    <property type="entry name" value="SAM-dependent_MTases_sf"/>
</dbReference>
<name>A0ABR4D0H5_9HELO</name>
<evidence type="ECO:0000313" key="3">
    <source>
        <dbReference type="Proteomes" id="UP001595075"/>
    </source>
</evidence>
<organism evidence="2 3">
    <name type="scientific">Oculimacula yallundae</name>
    <dbReference type="NCBI Taxonomy" id="86028"/>
    <lineage>
        <taxon>Eukaryota</taxon>
        <taxon>Fungi</taxon>
        <taxon>Dikarya</taxon>
        <taxon>Ascomycota</taxon>
        <taxon>Pezizomycotina</taxon>
        <taxon>Leotiomycetes</taxon>
        <taxon>Helotiales</taxon>
        <taxon>Ploettnerulaceae</taxon>
        <taxon>Oculimacula</taxon>
    </lineage>
</organism>
<proteinExistence type="predicted"/>
<sequence length="339" mass="37930">MSHTSRRLSELSEMLRMASLNPNIPSDSKHIFSTIRTFHQPIFRFHNNRAFPEQGNRKIATMAASKPVTSFHSKHSNMYDRMASNCTYSVAVGMLPYLSPITSTSYVLDNACGTGLVTSLLKSHYPNLRVLGTDVAPGMISVYNSKIADNNWSGSVSSSICDSRALTGIKDESFSHVITNFGFPPDLTDMDSPMKAAREMWRVMEKGGMAVVSIWKERHFTNAIEATARRIRPNEEPYSWTMHSEWSDAGWLQKTIADAGFGEDVIVKQIDGAVSAESLEELVGNMMCGKEMFFKGYSEEEFARVDEVLGEELKRLEAFYENNDGVGIRVESWVAFATK</sequence>
<evidence type="ECO:0000313" key="2">
    <source>
        <dbReference type="EMBL" id="KAL2075654.1"/>
    </source>
</evidence>